<dbReference type="Proteomes" id="UP000663852">
    <property type="component" value="Unassembled WGS sequence"/>
</dbReference>
<evidence type="ECO:0000313" key="2">
    <source>
        <dbReference type="EMBL" id="CAF1475421.1"/>
    </source>
</evidence>
<evidence type="ECO:0000256" key="1">
    <source>
        <dbReference type="SAM" id="MobiDB-lite"/>
    </source>
</evidence>
<sequence>MDDVIKLIDHLINAKYSIDTVESIVNQLNVPKDQIYRILRSDRYKDYFQFLKKSNQGKDKVALTLDLFCCTHYAQQCKNQSCPFLHLCPYNIRPMHGKCTNKTCPYDHEVLKSNHNKTIINTRGLTFLTDKLLLNLARLSADPSRSFWVCTDNGKKGGCAKKSQCDKLHYCYFSLINACTKSYCQHVINDACAAYFRHKDLSEQENNDILEAFRKVLRQRKPDYITTISVPSHPSWADPASSNDRSLAFNDHKSESPNVDEQPLTPSIRSVLSATAPEYNAKSPSKSELCPPIAEHEQDILLIDLLDEQERTETEYYLTQEVGYSMKLLICKIIHSEYKTSQKYETSSGEFVYYYCPIENLRDLFKLLYCQNEHELLIKPLIVYSNIHDAHEATELNLENNQFCLLRLFVFQSKLVQENSLEIYDPSMITFDRMWIYMYNDQESF</sequence>
<reference evidence="2" key="1">
    <citation type="submission" date="2021-02" db="EMBL/GenBank/DDBJ databases">
        <authorList>
            <person name="Nowell W R."/>
        </authorList>
    </citation>
    <scope>NUCLEOTIDE SEQUENCE</scope>
</reference>
<accession>A0A815RCT0</accession>
<organism evidence="2 3">
    <name type="scientific">Adineta ricciae</name>
    <name type="common">Rotifer</name>
    <dbReference type="NCBI Taxonomy" id="249248"/>
    <lineage>
        <taxon>Eukaryota</taxon>
        <taxon>Metazoa</taxon>
        <taxon>Spiralia</taxon>
        <taxon>Gnathifera</taxon>
        <taxon>Rotifera</taxon>
        <taxon>Eurotatoria</taxon>
        <taxon>Bdelloidea</taxon>
        <taxon>Adinetida</taxon>
        <taxon>Adinetidae</taxon>
        <taxon>Adineta</taxon>
    </lineage>
</organism>
<evidence type="ECO:0000313" key="3">
    <source>
        <dbReference type="Proteomes" id="UP000663852"/>
    </source>
</evidence>
<proteinExistence type="predicted"/>
<feature type="region of interest" description="Disordered" evidence="1">
    <location>
        <begin position="233"/>
        <end position="264"/>
    </location>
</feature>
<comment type="caution">
    <text evidence="2">The sequence shown here is derived from an EMBL/GenBank/DDBJ whole genome shotgun (WGS) entry which is preliminary data.</text>
</comment>
<name>A0A815RCT0_ADIRI</name>
<dbReference type="EMBL" id="CAJNOJ010000522">
    <property type="protein sequence ID" value="CAF1475421.1"/>
    <property type="molecule type" value="Genomic_DNA"/>
</dbReference>
<dbReference type="OrthoDB" id="10014213at2759"/>
<protein>
    <submittedName>
        <fullName evidence="2">Uncharacterized protein</fullName>
    </submittedName>
</protein>
<dbReference type="AlphaFoldDB" id="A0A815RCT0"/>
<gene>
    <name evidence="2" type="ORF">EDS130_LOCUS41078</name>
</gene>